<name>A0A0A9G2W4_ARUDO</name>
<sequence length="32" mass="4012">MSWYEGGRRYQNNIPKLFYHWFPNARSGLFKF</sequence>
<evidence type="ECO:0000313" key="1">
    <source>
        <dbReference type="EMBL" id="JAE17814.1"/>
    </source>
</evidence>
<reference evidence="1" key="2">
    <citation type="journal article" date="2015" name="Data Brief">
        <title>Shoot transcriptome of the giant reed, Arundo donax.</title>
        <authorList>
            <person name="Barrero R.A."/>
            <person name="Guerrero F.D."/>
            <person name="Moolhuijzen P."/>
            <person name="Goolsby J.A."/>
            <person name="Tidwell J."/>
            <person name="Bellgard S.E."/>
            <person name="Bellgard M.I."/>
        </authorList>
    </citation>
    <scope>NUCLEOTIDE SEQUENCE</scope>
    <source>
        <tissue evidence="1">Shoot tissue taken approximately 20 cm above the soil surface</tissue>
    </source>
</reference>
<protein>
    <submittedName>
        <fullName evidence="1">Uncharacterized protein</fullName>
    </submittedName>
</protein>
<accession>A0A0A9G2W4</accession>
<proteinExistence type="predicted"/>
<reference evidence="1" key="1">
    <citation type="submission" date="2014-09" db="EMBL/GenBank/DDBJ databases">
        <authorList>
            <person name="Magalhaes I.L.F."/>
            <person name="Oliveira U."/>
            <person name="Santos F.R."/>
            <person name="Vidigal T.H.D.A."/>
            <person name="Brescovit A.D."/>
            <person name="Santos A.J."/>
        </authorList>
    </citation>
    <scope>NUCLEOTIDE SEQUENCE</scope>
    <source>
        <tissue evidence="1">Shoot tissue taken approximately 20 cm above the soil surface</tissue>
    </source>
</reference>
<dbReference type="AlphaFoldDB" id="A0A0A9G2W4"/>
<dbReference type="EMBL" id="GBRH01180082">
    <property type="protein sequence ID" value="JAE17814.1"/>
    <property type="molecule type" value="Transcribed_RNA"/>
</dbReference>
<organism evidence="1">
    <name type="scientific">Arundo donax</name>
    <name type="common">Giant reed</name>
    <name type="synonym">Donax arundinaceus</name>
    <dbReference type="NCBI Taxonomy" id="35708"/>
    <lineage>
        <taxon>Eukaryota</taxon>
        <taxon>Viridiplantae</taxon>
        <taxon>Streptophyta</taxon>
        <taxon>Embryophyta</taxon>
        <taxon>Tracheophyta</taxon>
        <taxon>Spermatophyta</taxon>
        <taxon>Magnoliopsida</taxon>
        <taxon>Liliopsida</taxon>
        <taxon>Poales</taxon>
        <taxon>Poaceae</taxon>
        <taxon>PACMAD clade</taxon>
        <taxon>Arundinoideae</taxon>
        <taxon>Arundineae</taxon>
        <taxon>Arundo</taxon>
    </lineage>
</organism>